<evidence type="ECO:0000256" key="3">
    <source>
        <dbReference type="ARBA" id="ARBA00022692"/>
    </source>
</evidence>
<feature type="domain" description="Trichome birefringence-like C-terminal" evidence="8">
    <location>
        <begin position="112"/>
        <end position="407"/>
    </location>
</feature>
<gene>
    <name evidence="10" type="ORF">DARMORV10_C03P26780.1</name>
</gene>
<dbReference type="InterPro" id="IPR026057">
    <property type="entry name" value="TBL_C"/>
</dbReference>
<dbReference type="GO" id="GO:0016020">
    <property type="term" value="C:membrane"/>
    <property type="evidence" value="ECO:0007669"/>
    <property type="project" value="UniProtKB-SubCell"/>
</dbReference>
<evidence type="ECO:0000256" key="5">
    <source>
        <dbReference type="ARBA" id="ARBA00022989"/>
    </source>
</evidence>
<evidence type="ECO:0000259" key="9">
    <source>
        <dbReference type="Pfam" id="PF14416"/>
    </source>
</evidence>
<dbReference type="PANTHER" id="PTHR32285">
    <property type="entry name" value="PROTEIN TRICHOME BIREFRINGENCE-LIKE 9-RELATED"/>
    <property type="match status" value="1"/>
</dbReference>
<organism evidence="10">
    <name type="scientific">Brassica napus</name>
    <name type="common">Rape</name>
    <dbReference type="NCBI Taxonomy" id="3708"/>
    <lineage>
        <taxon>Eukaryota</taxon>
        <taxon>Viridiplantae</taxon>
        <taxon>Streptophyta</taxon>
        <taxon>Embryophyta</taxon>
        <taxon>Tracheophyta</taxon>
        <taxon>Spermatophyta</taxon>
        <taxon>Magnoliopsida</taxon>
        <taxon>eudicotyledons</taxon>
        <taxon>Gunneridae</taxon>
        <taxon>Pentapetalae</taxon>
        <taxon>rosids</taxon>
        <taxon>malvids</taxon>
        <taxon>Brassicales</taxon>
        <taxon>Brassicaceae</taxon>
        <taxon>Brassiceae</taxon>
        <taxon>Brassica</taxon>
    </lineage>
</organism>
<comment type="similarity">
    <text evidence="2">Belongs to the PC-esterase family. TBL subfamily.</text>
</comment>
<feature type="transmembrane region" description="Helical" evidence="7">
    <location>
        <begin position="418"/>
        <end position="439"/>
    </location>
</feature>
<dbReference type="Pfam" id="PF13839">
    <property type="entry name" value="PC-Esterase"/>
    <property type="match status" value="2"/>
</dbReference>
<evidence type="ECO:0000256" key="2">
    <source>
        <dbReference type="ARBA" id="ARBA00007727"/>
    </source>
</evidence>
<proteinExistence type="inferred from homology"/>
<accession>A0A816I6P8</accession>
<evidence type="ECO:0000256" key="4">
    <source>
        <dbReference type="ARBA" id="ARBA00022968"/>
    </source>
</evidence>
<keyword evidence="6 7" id="KW-0472">Membrane</keyword>
<keyword evidence="5 7" id="KW-1133">Transmembrane helix</keyword>
<feature type="domain" description="Trichome birefringence-like C-terminal" evidence="8">
    <location>
        <begin position="526"/>
        <end position="819"/>
    </location>
</feature>
<feature type="domain" description="Trichome birefringence-like N-terminal" evidence="9">
    <location>
        <begin position="472"/>
        <end position="525"/>
    </location>
</feature>
<dbReference type="PANTHER" id="PTHR32285:SF227">
    <property type="entry name" value="PROTEIN TRICHOME BIREFRINGENCE-LIKE 28"/>
    <property type="match status" value="1"/>
</dbReference>
<evidence type="ECO:0000313" key="10">
    <source>
        <dbReference type="EMBL" id="CAF1700846.1"/>
    </source>
</evidence>
<evidence type="ECO:0000256" key="6">
    <source>
        <dbReference type="ARBA" id="ARBA00023136"/>
    </source>
</evidence>
<dbReference type="EMBL" id="HG994367">
    <property type="protein sequence ID" value="CAF1700846.1"/>
    <property type="molecule type" value="Genomic_DNA"/>
</dbReference>
<evidence type="ECO:0000256" key="1">
    <source>
        <dbReference type="ARBA" id="ARBA00004167"/>
    </source>
</evidence>
<feature type="transmembrane region" description="Helical" evidence="7">
    <location>
        <begin position="7"/>
        <end position="26"/>
    </location>
</feature>
<sequence>MKQMRKSNLSIFAVVFSLFLVGIIMYNDNVKSIAYLTSPSPFSSLFEDGGAVELPPEECDLFTGKWVFDNKTHPLYKEEQCEFLTEQVTCLRNGRKDSLFQNWRWQPRDCSLPKFKARVLLEKLRNKRLMFVGDSLNRNQWESMVCLVQSVVAPSRKSLNQSGSLTTFQIQEYNATVEFYWAPFLVESNSDDPRKHSIIDRIIMPESIEKHGVNWKDVDFLVFNSYIWWMNTVSIKVLRGSFDEGDTEYDEIRRPIAYERVLRTWGDWVDHHIDPLRTTVFFMSMSPLHIKSSDWGNPDGILCALETTPILNKSMVFNVGTNYRLFSEIGTDYRLFSSVENVTQSMKVPIRFLNITALSEYRKDAHTSVYTIKQGKLLTREQQNDPATYADCIHWCLPGLPDTWNEMKQTGGTKRSSYLHVLYVGVIVLPLLLLGCYLYNEKQRFGQFQEFKKDNLQEENKEKKIGLVSLEVCDVFTGKWVLDNVTHPLYKEDECEFLSEWVACTRNGRPDSKYQKWRWQPRDCSLPRFDAKPLLEKLRGKKLMFIGDSIHYNQWQSMVCMVQSIIPSSKRTLNHTAQMSIFITEEYNTTISFYWAPFLVESNADPPDKRDGKREPIIMPGSISKHGENWKDADFLVFNTYIWWTRHSKIKVLRRGSFITNESEESIEVGIYSMYEEVLRTWKNWLEQNINPNRTSVFFSSMSPTHVRSSDWDVNGGVTRKCEKETEPILNMSKPVDVGTNRRLQEIAVNVTKSTAKVHVTFLNVTTMSEYRKDAHTSFYGSRSGRLLTPVQKSDPRTFADCYHWCLPGLPDTWNEFLSLYIIHRS</sequence>
<protein>
    <submittedName>
        <fullName evidence="10">(rape) hypothetical protein</fullName>
    </submittedName>
</protein>
<dbReference type="Pfam" id="PF14416">
    <property type="entry name" value="PMR5N"/>
    <property type="match status" value="2"/>
</dbReference>
<feature type="domain" description="Trichome birefringence-like N-terminal" evidence="9">
    <location>
        <begin position="57"/>
        <end position="111"/>
    </location>
</feature>
<dbReference type="InterPro" id="IPR025846">
    <property type="entry name" value="TBL_N"/>
</dbReference>
<comment type="subcellular location">
    <subcellularLocation>
        <location evidence="1">Membrane</location>
        <topology evidence="1">Single-pass membrane protein</topology>
    </subcellularLocation>
</comment>
<dbReference type="GO" id="GO:0016413">
    <property type="term" value="F:O-acetyltransferase activity"/>
    <property type="evidence" value="ECO:0007669"/>
    <property type="project" value="InterPro"/>
</dbReference>
<dbReference type="Proteomes" id="UP001295469">
    <property type="component" value="Chromosome C03"/>
</dbReference>
<evidence type="ECO:0000259" key="8">
    <source>
        <dbReference type="Pfam" id="PF13839"/>
    </source>
</evidence>
<dbReference type="InterPro" id="IPR029962">
    <property type="entry name" value="TBL"/>
</dbReference>
<keyword evidence="4" id="KW-0735">Signal-anchor</keyword>
<evidence type="ECO:0000256" key="7">
    <source>
        <dbReference type="SAM" id="Phobius"/>
    </source>
</evidence>
<name>A0A816I6P8_BRANA</name>
<reference evidence="10" key="1">
    <citation type="submission" date="2021-01" db="EMBL/GenBank/DDBJ databases">
        <authorList>
            <consortium name="Genoscope - CEA"/>
            <person name="William W."/>
        </authorList>
    </citation>
    <scope>NUCLEOTIDE SEQUENCE</scope>
</reference>
<keyword evidence="3 7" id="KW-0812">Transmembrane</keyword>
<dbReference type="AlphaFoldDB" id="A0A816I6P8"/>